<reference evidence="4" key="1">
    <citation type="journal article" date="2019" name="Int. J. Syst. Evol. Microbiol.">
        <title>The Global Catalogue of Microorganisms (GCM) 10K type strain sequencing project: providing services to taxonomists for standard genome sequencing and annotation.</title>
        <authorList>
            <consortium name="The Broad Institute Genomics Platform"/>
            <consortium name="The Broad Institute Genome Sequencing Center for Infectious Disease"/>
            <person name="Wu L."/>
            <person name="Ma J."/>
        </authorList>
    </citation>
    <scope>NUCLEOTIDE SEQUENCE [LARGE SCALE GENOMIC DNA]</scope>
    <source>
        <strain evidence="4">PCU 280</strain>
    </source>
</reference>
<dbReference type="InterPro" id="IPR029787">
    <property type="entry name" value="Nucleotide_cyclase"/>
</dbReference>
<evidence type="ECO:0000313" key="4">
    <source>
        <dbReference type="Proteomes" id="UP001596233"/>
    </source>
</evidence>
<accession>A0ABW1V040</accession>
<keyword evidence="3" id="KW-0548">Nucleotidyltransferase</keyword>
<dbReference type="Pfam" id="PF00990">
    <property type="entry name" value="GGDEF"/>
    <property type="match status" value="1"/>
</dbReference>
<sequence length="284" mass="32921">MKRFQNSFISDVAFLLFIIACIIIMMFIANNPNNYVMNMIFLNAAFLIAIITYFTTIITGLILNLLFIFGYGSYTLYQVATMGDVISGTNYFWLVLTPVITLLIWLFTHSNRLLQEENERLLNKNSTLATIDETTRLKNTLSFQQDVQTFMALSVRYKIPLTLLVINVKYWDEIKRVMSTEQFSSILLEVSELSQSLVRSNDSLYLLNNEKPTWGIVLFTDIEGSEIVIQRLKDKINELNEFEYKEKYNVAIKLRIGASQFDETEPVSPLELIDQAKRMMEFDV</sequence>
<evidence type="ECO:0000256" key="1">
    <source>
        <dbReference type="SAM" id="Phobius"/>
    </source>
</evidence>
<gene>
    <name evidence="3" type="ORF">ACFP56_05575</name>
</gene>
<dbReference type="SUPFAM" id="SSF55073">
    <property type="entry name" value="Nucleotide cyclase"/>
    <property type="match status" value="1"/>
</dbReference>
<dbReference type="Gene3D" id="3.30.70.270">
    <property type="match status" value="1"/>
</dbReference>
<keyword evidence="3" id="KW-0808">Transferase</keyword>
<evidence type="ECO:0000313" key="3">
    <source>
        <dbReference type="EMBL" id="MFC6332085.1"/>
    </source>
</evidence>
<keyword evidence="1" id="KW-0812">Transmembrane</keyword>
<keyword evidence="1" id="KW-1133">Transmembrane helix</keyword>
<feature type="domain" description="GGDEF" evidence="2">
    <location>
        <begin position="129"/>
        <end position="280"/>
    </location>
</feature>
<dbReference type="InterPro" id="IPR000160">
    <property type="entry name" value="GGDEF_dom"/>
</dbReference>
<dbReference type="RefSeq" id="WP_379232078.1">
    <property type="nucleotide sequence ID" value="NZ_JBHSTE010000002.1"/>
</dbReference>
<dbReference type="Proteomes" id="UP001596233">
    <property type="component" value="Unassembled WGS sequence"/>
</dbReference>
<dbReference type="InterPro" id="IPR043128">
    <property type="entry name" value="Rev_trsase/Diguanyl_cyclase"/>
</dbReference>
<name>A0ABW1V040_9BACL</name>
<organism evidence="3 4">
    <name type="scientific">Paenibacillus septentrionalis</name>
    <dbReference type="NCBI Taxonomy" id="429342"/>
    <lineage>
        <taxon>Bacteria</taxon>
        <taxon>Bacillati</taxon>
        <taxon>Bacillota</taxon>
        <taxon>Bacilli</taxon>
        <taxon>Bacillales</taxon>
        <taxon>Paenibacillaceae</taxon>
        <taxon>Paenibacillus</taxon>
    </lineage>
</organism>
<dbReference type="EC" id="2.7.7.65" evidence="3"/>
<keyword evidence="1" id="KW-0472">Membrane</keyword>
<protein>
    <submittedName>
        <fullName evidence="3">Diguanylate cyclase domain-containing protein</fullName>
        <ecNumber evidence="3">2.7.7.65</ecNumber>
    </submittedName>
</protein>
<evidence type="ECO:0000259" key="2">
    <source>
        <dbReference type="Pfam" id="PF00990"/>
    </source>
</evidence>
<keyword evidence="4" id="KW-1185">Reference proteome</keyword>
<comment type="caution">
    <text evidence="3">The sequence shown here is derived from an EMBL/GenBank/DDBJ whole genome shotgun (WGS) entry which is preliminary data.</text>
</comment>
<dbReference type="EMBL" id="JBHSTE010000002">
    <property type="protein sequence ID" value="MFC6332085.1"/>
    <property type="molecule type" value="Genomic_DNA"/>
</dbReference>
<proteinExistence type="predicted"/>
<feature type="transmembrane region" description="Helical" evidence="1">
    <location>
        <begin position="12"/>
        <end position="29"/>
    </location>
</feature>
<feature type="transmembrane region" description="Helical" evidence="1">
    <location>
        <begin position="91"/>
        <end position="108"/>
    </location>
</feature>
<dbReference type="GO" id="GO:0052621">
    <property type="term" value="F:diguanylate cyclase activity"/>
    <property type="evidence" value="ECO:0007669"/>
    <property type="project" value="UniProtKB-EC"/>
</dbReference>